<dbReference type="EMBL" id="LSRX01000112">
    <property type="protein sequence ID" value="OLQ08691.1"/>
    <property type="molecule type" value="Genomic_DNA"/>
</dbReference>
<dbReference type="AlphaFoldDB" id="A0A1Q9EMV8"/>
<sequence>MNGPPGTFMQTWQGKGYGWGTPNLPAGPLAYATGSASMMGARPDNVPMSPMPTTGTQQPTSQTPLLRTPAPSGVPSANVGGNGGAAGPSSGSSVNIAGSLASVLRGDSMGPGDATTRPGVQSAFELLGKQAPAANAEARMETSDAIMKALTMAVSGEKKAMPSWSGNVSTLRAWLRQLSFWEIDNHIPKQRWGIKLFQALNEGSVPRRIAEGIAMEVILSERGYGAILSAVLEKFKPYLDAAGPAAIDMFFFSGPRDPEPLSPSANAVSRANWARPCGRAPMKIAIDWDLPRLSPAWPNSFTLPYSIHVLVVAEEADPNRKSLLVIDNSLADQLIEASDQAVHASPAEHSPKVWESTMKDVQEGAAIRPFFDNDVSKLVGDGDDDHGIPTLRFEVVQKSKVRGVDSATSNGINMATVRTQKLELPSTAANVAVIKRAYRQIQIPISPSHRKRHVVSLKDPPTGNVAFFVMVDHSFGLASAVYNYNRRSAAITDILRRVFTVANFYDDEYDFEPSGTDELLSSRSIGGGYELDARRAAKPTADPVPPRLLVPDNAAVEVKHTVTSSALRPKPKSKLAADPQPSSVPSGKRADPAPLGAPRPKPKAFATLRRDAVLEEPIEVAPDSPPDPIEDF</sequence>
<feature type="region of interest" description="Disordered" evidence="1">
    <location>
        <begin position="560"/>
        <end position="606"/>
    </location>
</feature>
<feature type="region of interest" description="Disordered" evidence="1">
    <location>
        <begin position="41"/>
        <end position="91"/>
    </location>
</feature>
<keyword evidence="3" id="KW-1185">Reference proteome</keyword>
<comment type="caution">
    <text evidence="2">The sequence shown here is derived from an EMBL/GenBank/DDBJ whole genome shotgun (WGS) entry which is preliminary data.</text>
</comment>
<reference evidence="2 3" key="1">
    <citation type="submission" date="2016-02" db="EMBL/GenBank/DDBJ databases">
        <title>Genome analysis of coral dinoflagellate symbionts highlights evolutionary adaptations to a symbiotic lifestyle.</title>
        <authorList>
            <person name="Aranda M."/>
            <person name="Li Y."/>
            <person name="Liew Y.J."/>
            <person name="Baumgarten S."/>
            <person name="Simakov O."/>
            <person name="Wilson M."/>
            <person name="Piel J."/>
            <person name="Ashoor H."/>
            <person name="Bougouffa S."/>
            <person name="Bajic V.B."/>
            <person name="Ryu T."/>
            <person name="Ravasi T."/>
            <person name="Bayer T."/>
            <person name="Micklem G."/>
            <person name="Kim H."/>
            <person name="Bhak J."/>
            <person name="Lajeunesse T.C."/>
            <person name="Voolstra C.R."/>
        </authorList>
    </citation>
    <scope>NUCLEOTIDE SEQUENCE [LARGE SCALE GENOMIC DNA]</scope>
    <source>
        <strain evidence="2 3">CCMP2467</strain>
    </source>
</reference>
<protein>
    <submittedName>
        <fullName evidence="2">Uncharacterized protein</fullName>
    </submittedName>
</protein>
<dbReference type="Proteomes" id="UP000186817">
    <property type="component" value="Unassembled WGS sequence"/>
</dbReference>
<feature type="compositionally biased region" description="Low complexity" evidence="1">
    <location>
        <begin position="47"/>
        <end position="79"/>
    </location>
</feature>
<dbReference type="OrthoDB" id="10379200at2759"/>
<evidence type="ECO:0000256" key="1">
    <source>
        <dbReference type="SAM" id="MobiDB-lite"/>
    </source>
</evidence>
<organism evidence="2 3">
    <name type="scientific">Symbiodinium microadriaticum</name>
    <name type="common">Dinoflagellate</name>
    <name type="synonym">Zooxanthella microadriatica</name>
    <dbReference type="NCBI Taxonomy" id="2951"/>
    <lineage>
        <taxon>Eukaryota</taxon>
        <taxon>Sar</taxon>
        <taxon>Alveolata</taxon>
        <taxon>Dinophyceae</taxon>
        <taxon>Suessiales</taxon>
        <taxon>Symbiodiniaceae</taxon>
        <taxon>Symbiodinium</taxon>
    </lineage>
</organism>
<gene>
    <name evidence="2" type="ORF">AK812_SmicGene7760</name>
</gene>
<name>A0A1Q9EMV8_SYMMI</name>
<evidence type="ECO:0000313" key="2">
    <source>
        <dbReference type="EMBL" id="OLQ08691.1"/>
    </source>
</evidence>
<proteinExistence type="predicted"/>
<accession>A0A1Q9EMV8</accession>
<evidence type="ECO:0000313" key="3">
    <source>
        <dbReference type="Proteomes" id="UP000186817"/>
    </source>
</evidence>